<dbReference type="Gene3D" id="3.30.1390.10">
    <property type="match status" value="1"/>
</dbReference>
<gene>
    <name evidence="4" type="primary">rplL</name>
    <name evidence="4" type="ORF">trycra_25</name>
</gene>
<dbReference type="InterPro" id="IPR013823">
    <property type="entry name" value="Ribosomal_bL12_C"/>
</dbReference>
<dbReference type="Pfam" id="PF00542">
    <property type="entry name" value="Ribosomal_L12"/>
    <property type="match status" value="1"/>
</dbReference>
<dbReference type="PANTHER" id="PTHR45987:SF4">
    <property type="entry name" value="LARGE RIBOSOMAL SUBUNIT PROTEIN BL12M"/>
    <property type="match status" value="1"/>
</dbReference>
<sequence>MNKITEIFNLIMCLKVSELINLIKLLEQTWNINTNIRADKERHTPTINNKKYDVKLVKIGKNKINVIKEIKTLLNLGLKESRDFVETLPKIIKEQIEKEEADVIKKKFESLDATIELI</sequence>
<organism evidence="4 5">
    <name type="scientific">Candidatus Hodgkinia cicadicola</name>
    <dbReference type="NCBI Taxonomy" id="573658"/>
    <lineage>
        <taxon>Bacteria</taxon>
        <taxon>Pseudomonadati</taxon>
        <taxon>Pseudomonadota</taxon>
        <taxon>Alphaproteobacteria</taxon>
        <taxon>Hyphomicrobiales</taxon>
        <taxon>Candidatus Hodgkinia</taxon>
    </lineage>
</organism>
<proteinExistence type="predicted"/>
<dbReference type="InterPro" id="IPR000206">
    <property type="entry name" value="Ribosomal_bL12"/>
</dbReference>
<evidence type="ECO:0000313" key="4">
    <source>
        <dbReference type="EMBL" id="PIM95959.1"/>
    </source>
</evidence>
<dbReference type="PANTHER" id="PTHR45987">
    <property type="entry name" value="39S RIBOSOMAL PROTEIN L12"/>
    <property type="match status" value="1"/>
</dbReference>
<dbReference type="EMBL" id="NXGP01000008">
    <property type="protein sequence ID" value="PIM95959.1"/>
    <property type="molecule type" value="Genomic_DNA"/>
</dbReference>
<keyword evidence="2" id="KW-0687">Ribonucleoprotein</keyword>
<name>A0ABX4MJM7_9HYPH</name>
<evidence type="ECO:0000256" key="2">
    <source>
        <dbReference type="ARBA" id="ARBA00023274"/>
    </source>
</evidence>
<protein>
    <submittedName>
        <fullName evidence="4">50S ribosomal subunit L7/L12</fullName>
    </submittedName>
</protein>
<feature type="domain" description="Large ribosomal subunit protein bL12 C-terminal" evidence="3">
    <location>
        <begin position="52"/>
        <end position="117"/>
    </location>
</feature>
<keyword evidence="1" id="KW-0689">Ribosomal protein</keyword>
<dbReference type="SUPFAM" id="SSF54736">
    <property type="entry name" value="ClpS-like"/>
    <property type="match status" value="1"/>
</dbReference>
<evidence type="ECO:0000313" key="5">
    <source>
        <dbReference type="Proteomes" id="UP000228979"/>
    </source>
</evidence>
<accession>A0ABX4MJM7</accession>
<evidence type="ECO:0000256" key="1">
    <source>
        <dbReference type="ARBA" id="ARBA00022980"/>
    </source>
</evidence>
<dbReference type="CDD" id="cd00387">
    <property type="entry name" value="Ribosomal_L7_L12"/>
    <property type="match status" value="1"/>
</dbReference>
<evidence type="ECO:0000259" key="3">
    <source>
        <dbReference type="Pfam" id="PF00542"/>
    </source>
</evidence>
<dbReference type="InterPro" id="IPR014719">
    <property type="entry name" value="Ribosomal_bL12_C/ClpS-like"/>
</dbReference>
<comment type="caution">
    <text evidence="4">The sequence shown here is derived from an EMBL/GenBank/DDBJ whole genome shotgun (WGS) entry which is preliminary data.</text>
</comment>
<dbReference type="Proteomes" id="UP000228979">
    <property type="component" value="Unassembled WGS sequence"/>
</dbReference>
<reference evidence="4" key="1">
    <citation type="submission" date="2017-09" db="EMBL/GenBank/DDBJ databases">
        <authorList>
            <person name="Campbell M.A."/>
            <person name="Lukasik P."/>
            <person name="Simon C."/>
            <person name="McCutcheon J.P."/>
        </authorList>
    </citation>
    <scope>NUCLEOTIDE SEQUENCE [LARGE SCALE GENOMIC DNA]</scope>
    <source>
        <strain evidence="4">TRYCRA</strain>
    </source>
</reference>
<keyword evidence="5" id="KW-1185">Reference proteome</keyword>